<evidence type="ECO:0000313" key="16">
    <source>
        <dbReference type="Proteomes" id="UP001152803"/>
    </source>
</evidence>
<keyword evidence="8 13" id="KW-0378">Hydrolase</keyword>
<comment type="cofactor">
    <cofactor evidence="1">
        <name>Co(2+)</name>
        <dbReference type="ChEBI" id="CHEBI:48828"/>
    </cofactor>
</comment>
<evidence type="ECO:0000256" key="1">
    <source>
        <dbReference type="ARBA" id="ARBA00001941"/>
    </source>
</evidence>
<dbReference type="OrthoDB" id="9947882at2759"/>
<dbReference type="GO" id="GO:0004222">
    <property type="term" value="F:metalloendopeptidase activity"/>
    <property type="evidence" value="ECO:0007669"/>
    <property type="project" value="UniProtKB-UniRule"/>
</dbReference>
<keyword evidence="13" id="KW-1003">Cell membrane</keyword>
<evidence type="ECO:0000256" key="5">
    <source>
        <dbReference type="ARBA" id="ARBA00022692"/>
    </source>
</evidence>
<comment type="caution">
    <text evidence="15">The sequence shown here is derived from an EMBL/GenBank/DDBJ whole genome shotgun (WGS) entry which is preliminary data.</text>
</comment>
<evidence type="ECO:0000256" key="14">
    <source>
        <dbReference type="SAM" id="MobiDB-lite"/>
    </source>
</evidence>
<accession>A0A9Q1DR45</accession>
<comment type="function">
    <text evidence="13">Metalloprotease that acts as a negative regulator of the Wnt signaling pathway by mediating the cleavage of the N-terminal residues of a subset of Wnt proteins. Following cleavage, Wnt proteins become oxidized and form large disulfide-bond oligomers, leading to their inactivation.</text>
</comment>
<keyword evidence="4 13" id="KW-0645">Protease</keyword>
<evidence type="ECO:0000256" key="7">
    <source>
        <dbReference type="ARBA" id="ARBA00022729"/>
    </source>
</evidence>
<evidence type="ECO:0000256" key="2">
    <source>
        <dbReference type="ARBA" id="ARBA00004479"/>
    </source>
</evidence>
<dbReference type="GO" id="GO:0031090">
    <property type="term" value="C:organelle membrane"/>
    <property type="evidence" value="ECO:0007669"/>
    <property type="project" value="TreeGrafter"/>
</dbReference>
<dbReference type="GO" id="GO:0016055">
    <property type="term" value="P:Wnt signaling pathway"/>
    <property type="evidence" value="ECO:0007669"/>
    <property type="project" value="UniProtKB-KW"/>
</dbReference>
<evidence type="ECO:0000256" key="6">
    <source>
        <dbReference type="ARBA" id="ARBA00022723"/>
    </source>
</evidence>
<keyword evidence="12" id="KW-0325">Glycoprotein</keyword>
<keyword evidence="16" id="KW-1185">Reference proteome</keyword>
<keyword evidence="6 13" id="KW-0479">Metal-binding</keyword>
<dbReference type="PANTHER" id="PTHR31120:SF8">
    <property type="entry name" value="METALLOPROTEASE TIKI2"/>
    <property type="match status" value="1"/>
</dbReference>
<sequence length="210" mass="23422">MASRVSGLMQRSPAQTFFFAFGAGHFLGNHSVLDILRQEGYEVEHALPGEPITEHVPEPEEVTAEPGLGTSDPVTWWPHSWGTRGPGEEEEELPHLLLPDSLSQLEEFGRQKRPRKQQRSHTRPRLFSDLWVRIEASTTPLPNVRITNGYVTVEPPITRQGQLRRPRTHPQEQPPSLATPPAPVDSALPSTSHALSSLVLCLISHMLFTS</sequence>
<evidence type="ECO:0000256" key="12">
    <source>
        <dbReference type="ARBA" id="ARBA00023180"/>
    </source>
</evidence>
<dbReference type="Proteomes" id="UP001152803">
    <property type="component" value="Unassembled WGS sequence"/>
</dbReference>
<keyword evidence="10 13" id="KW-0482">Metalloprotease</keyword>
<dbReference type="GO" id="GO:0017147">
    <property type="term" value="F:Wnt-protein binding"/>
    <property type="evidence" value="ECO:0007669"/>
    <property type="project" value="TreeGrafter"/>
</dbReference>
<evidence type="ECO:0000313" key="15">
    <source>
        <dbReference type="EMBL" id="KAJ8278932.1"/>
    </source>
</evidence>
<reference evidence="15" key="1">
    <citation type="journal article" date="2023" name="Science">
        <title>Genome structures resolve the early diversification of teleost fishes.</title>
        <authorList>
            <person name="Parey E."/>
            <person name="Louis A."/>
            <person name="Montfort J."/>
            <person name="Bouchez O."/>
            <person name="Roques C."/>
            <person name="Iampietro C."/>
            <person name="Lluch J."/>
            <person name="Castinel A."/>
            <person name="Donnadieu C."/>
            <person name="Desvignes T."/>
            <person name="Floi Bucao C."/>
            <person name="Jouanno E."/>
            <person name="Wen M."/>
            <person name="Mejri S."/>
            <person name="Dirks R."/>
            <person name="Jansen H."/>
            <person name="Henkel C."/>
            <person name="Chen W.J."/>
            <person name="Zahm M."/>
            <person name="Cabau C."/>
            <person name="Klopp C."/>
            <person name="Thompson A.W."/>
            <person name="Robinson-Rechavi M."/>
            <person name="Braasch I."/>
            <person name="Lecointre G."/>
            <person name="Bobe J."/>
            <person name="Postlethwait J.H."/>
            <person name="Berthelot C."/>
            <person name="Roest Crollius H."/>
            <person name="Guiguen Y."/>
        </authorList>
    </citation>
    <scope>NUCLEOTIDE SEQUENCE</scope>
    <source>
        <strain evidence="15">Concon-B</strain>
    </source>
</reference>
<name>A0A9Q1DR45_CONCO</name>
<dbReference type="GO" id="GO:0006508">
    <property type="term" value="P:proteolysis"/>
    <property type="evidence" value="ECO:0007669"/>
    <property type="project" value="UniProtKB-KW"/>
</dbReference>
<dbReference type="InterPro" id="IPR040230">
    <property type="entry name" value="TIKI1/2-like"/>
</dbReference>
<keyword evidence="11" id="KW-0472">Membrane</keyword>
<dbReference type="GO" id="GO:0046872">
    <property type="term" value="F:metal ion binding"/>
    <property type="evidence" value="ECO:0007669"/>
    <property type="project" value="UniProtKB-UniRule"/>
</dbReference>
<comment type="subcellular location">
    <subcellularLocation>
        <location evidence="13">Cell membrane</location>
        <topology evidence="13">Single-pass type I membrane protein</topology>
    </subcellularLocation>
    <subcellularLocation>
        <location evidence="2">Membrane</location>
        <topology evidence="2">Single-pass type I membrane protein</topology>
    </subcellularLocation>
</comment>
<comment type="similarity">
    <text evidence="3 13">Belongs to the TIKI family.</text>
</comment>
<evidence type="ECO:0000256" key="3">
    <source>
        <dbReference type="ARBA" id="ARBA00008261"/>
    </source>
</evidence>
<keyword evidence="9" id="KW-1133">Transmembrane helix</keyword>
<evidence type="ECO:0000256" key="8">
    <source>
        <dbReference type="ARBA" id="ARBA00022801"/>
    </source>
</evidence>
<dbReference type="Pfam" id="PF01963">
    <property type="entry name" value="TraB_PrgY_gumN"/>
    <property type="match status" value="1"/>
</dbReference>
<protein>
    <recommendedName>
        <fullName evidence="13">Metalloprotease TIKI</fullName>
        <ecNumber evidence="13">3.4.-.-</ecNumber>
    </recommendedName>
    <alternativeName>
        <fullName evidence="13">TRAB domain-containing protein 2</fullName>
    </alternativeName>
</protein>
<comment type="cofactor">
    <cofactor evidence="13">
        <name>Mn(2+)</name>
        <dbReference type="ChEBI" id="CHEBI:29035"/>
    </cofactor>
    <cofactor evidence="13">
        <name>Co(2+)</name>
        <dbReference type="ChEBI" id="CHEBI:48828"/>
    </cofactor>
    <text evidence="13">Divalent metal cations. Mn(2+) or Co(2+).</text>
</comment>
<evidence type="ECO:0000256" key="13">
    <source>
        <dbReference type="RuleBase" id="RU369069"/>
    </source>
</evidence>
<keyword evidence="5" id="KW-0812">Transmembrane</keyword>
<organism evidence="15 16">
    <name type="scientific">Conger conger</name>
    <name type="common">Conger eel</name>
    <name type="synonym">Muraena conger</name>
    <dbReference type="NCBI Taxonomy" id="82655"/>
    <lineage>
        <taxon>Eukaryota</taxon>
        <taxon>Metazoa</taxon>
        <taxon>Chordata</taxon>
        <taxon>Craniata</taxon>
        <taxon>Vertebrata</taxon>
        <taxon>Euteleostomi</taxon>
        <taxon>Actinopterygii</taxon>
        <taxon>Neopterygii</taxon>
        <taxon>Teleostei</taxon>
        <taxon>Anguilliformes</taxon>
        <taxon>Congridae</taxon>
        <taxon>Conger</taxon>
    </lineage>
</organism>
<dbReference type="GO" id="GO:0030178">
    <property type="term" value="P:negative regulation of Wnt signaling pathway"/>
    <property type="evidence" value="ECO:0007669"/>
    <property type="project" value="UniProtKB-UniRule"/>
</dbReference>
<keyword evidence="7 13" id="KW-0732">Signal</keyword>
<dbReference type="EC" id="3.4.-.-" evidence="13"/>
<feature type="region of interest" description="Disordered" evidence="14">
    <location>
        <begin position="51"/>
        <end position="92"/>
    </location>
</feature>
<dbReference type="InterPro" id="IPR002816">
    <property type="entry name" value="TraB/PrgY/GumN_fam"/>
</dbReference>
<dbReference type="PANTHER" id="PTHR31120">
    <property type="entry name" value="METALLOPROTEASE TIKI"/>
    <property type="match status" value="1"/>
</dbReference>
<evidence type="ECO:0000256" key="4">
    <source>
        <dbReference type="ARBA" id="ARBA00022670"/>
    </source>
</evidence>
<dbReference type="EMBL" id="JAFJMO010000004">
    <property type="protein sequence ID" value="KAJ8278932.1"/>
    <property type="molecule type" value="Genomic_DNA"/>
</dbReference>
<evidence type="ECO:0000256" key="10">
    <source>
        <dbReference type="ARBA" id="ARBA00023049"/>
    </source>
</evidence>
<dbReference type="AlphaFoldDB" id="A0A9Q1DR45"/>
<evidence type="ECO:0000256" key="9">
    <source>
        <dbReference type="ARBA" id="ARBA00022989"/>
    </source>
</evidence>
<proteinExistence type="inferred from homology"/>
<gene>
    <name evidence="15" type="ORF">COCON_G00059980</name>
</gene>
<evidence type="ECO:0000256" key="11">
    <source>
        <dbReference type="ARBA" id="ARBA00023136"/>
    </source>
</evidence>
<feature type="region of interest" description="Disordered" evidence="14">
    <location>
        <begin position="155"/>
        <end position="189"/>
    </location>
</feature>
<keyword evidence="13" id="KW-0879">Wnt signaling pathway</keyword>
<dbReference type="GO" id="GO:0005886">
    <property type="term" value="C:plasma membrane"/>
    <property type="evidence" value="ECO:0007669"/>
    <property type="project" value="UniProtKB-SubCell"/>
</dbReference>